<dbReference type="PANTHER" id="PTHR47619:SF1">
    <property type="entry name" value="EXODEOXYRIBONUCLEASE WALJ"/>
    <property type="match status" value="1"/>
</dbReference>
<dbReference type="STRING" id="1120976.SAMN03080606_01960"/>
<dbReference type="RefSeq" id="WP_091542869.1">
    <property type="nucleotide sequence ID" value="NZ_FMUS01000011.1"/>
</dbReference>
<sequence>MTVRFCSLASGSSGNCHFITDDSENLLVDAGLSGKKIQSKLLEIGIDPCRLTGILISHEHNDHIHSAGILSRRFNIPIYANVGTWRGMEEKLGKLKEEHIKIFETGKIFEVGDFIVTPYSTSHDANDPVGFSLINNGVKISITTDLGYINDEIIEHVRDSNLVVLESNHDEEMLKVGSYPYYLKRRILSNLGHLSNDAAGLAIVDLVRKNVKKVMLAHLSKENNFPELAIATVNNILALNKMIVGEDVEIVLAHRDRVSNLYEFSK</sequence>
<dbReference type="SMART" id="SM00849">
    <property type="entry name" value="Lactamase_B"/>
    <property type="match status" value="1"/>
</dbReference>
<dbReference type="EMBL" id="FMUS01000011">
    <property type="protein sequence ID" value="SCY61531.1"/>
    <property type="molecule type" value="Genomic_DNA"/>
</dbReference>
<name>A0A1G5HCY8_9FIRM</name>
<dbReference type="InterPro" id="IPR001279">
    <property type="entry name" value="Metallo-B-lactamas"/>
</dbReference>
<dbReference type="InterPro" id="IPR052533">
    <property type="entry name" value="WalJ/YycJ-like"/>
</dbReference>
<dbReference type="Gene3D" id="3.60.15.10">
    <property type="entry name" value="Ribonuclease Z/Hydroxyacylglutathione hydrolase-like"/>
    <property type="match status" value="1"/>
</dbReference>
<dbReference type="OrthoDB" id="9781189at2"/>
<feature type="domain" description="Metallo-beta-lactamase" evidence="1">
    <location>
        <begin position="13"/>
        <end position="193"/>
    </location>
</feature>
<evidence type="ECO:0000313" key="3">
    <source>
        <dbReference type="Proteomes" id="UP000198636"/>
    </source>
</evidence>
<accession>A0A1G5HCY8</accession>
<keyword evidence="3" id="KW-1185">Reference proteome</keyword>
<dbReference type="AlphaFoldDB" id="A0A1G5HCY8"/>
<dbReference type="PANTHER" id="PTHR47619">
    <property type="entry name" value="METALLO-HYDROLASE YYCJ-RELATED"/>
    <property type="match status" value="1"/>
</dbReference>
<dbReference type="Pfam" id="PF00753">
    <property type="entry name" value="Lactamase_B"/>
    <property type="match status" value="1"/>
</dbReference>
<proteinExistence type="predicted"/>
<organism evidence="2 3">
    <name type="scientific">Alkaliphilus peptidifermentans DSM 18978</name>
    <dbReference type="NCBI Taxonomy" id="1120976"/>
    <lineage>
        <taxon>Bacteria</taxon>
        <taxon>Bacillati</taxon>
        <taxon>Bacillota</taxon>
        <taxon>Clostridia</taxon>
        <taxon>Peptostreptococcales</taxon>
        <taxon>Natronincolaceae</taxon>
        <taxon>Alkaliphilus</taxon>
    </lineage>
</organism>
<dbReference type="InterPro" id="IPR036866">
    <property type="entry name" value="RibonucZ/Hydroxyglut_hydro"/>
</dbReference>
<gene>
    <name evidence="2" type="ORF">SAMN03080606_01960</name>
</gene>
<protein>
    <submittedName>
        <fullName evidence="2">Phosphoribosyl 1,2-cyclic phosphodiesterase</fullName>
    </submittedName>
</protein>
<evidence type="ECO:0000259" key="1">
    <source>
        <dbReference type="SMART" id="SM00849"/>
    </source>
</evidence>
<evidence type="ECO:0000313" key="2">
    <source>
        <dbReference type="EMBL" id="SCY61531.1"/>
    </source>
</evidence>
<reference evidence="2 3" key="1">
    <citation type="submission" date="2016-10" db="EMBL/GenBank/DDBJ databases">
        <authorList>
            <person name="de Groot N.N."/>
        </authorList>
    </citation>
    <scope>NUCLEOTIDE SEQUENCE [LARGE SCALE GENOMIC DNA]</scope>
    <source>
        <strain evidence="2 3">DSM 18978</strain>
    </source>
</reference>
<dbReference type="SUPFAM" id="SSF56281">
    <property type="entry name" value="Metallo-hydrolase/oxidoreductase"/>
    <property type="match status" value="1"/>
</dbReference>
<dbReference type="Proteomes" id="UP000198636">
    <property type="component" value="Unassembled WGS sequence"/>
</dbReference>